<dbReference type="InterPro" id="IPR018247">
    <property type="entry name" value="EF_Hand_1_Ca_BS"/>
</dbReference>
<name>A0A250XUK0_9CHLO</name>
<proteinExistence type="inferred from homology"/>
<dbReference type="SUPFAM" id="SSF53659">
    <property type="entry name" value="Isocitrate/Isopropylmalate dehydrogenase-like"/>
    <property type="match status" value="1"/>
</dbReference>
<evidence type="ECO:0000313" key="12">
    <source>
        <dbReference type="EMBL" id="GAX86642.1"/>
    </source>
</evidence>
<dbReference type="PANTHER" id="PTHR11822">
    <property type="entry name" value="NADP-SPECIFIC ISOCITRATE DEHYDROGENASE"/>
    <property type="match status" value="1"/>
</dbReference>
<evidence type="ECO:0000256" key="1">
    <source>
        <dbReference type="ARBA" id="ARBA00001936"/>
    </source>
</evidence>
<dbReference type="GO" id="GO:0005509">
    <property type="term" value="F:calcium ion binding"/>
    <property type="evidence" value="ECO:0007669"/>
    <property type="project" value="InterPro"/>
</dbReference>
<dbReference type="OrthoDB" id="248923at2759"/>
<dbReference type="SUPFAM" id="SSF47473">
    <property type="entry name" value="EF-hand"/>
    <property type="match status" value="1"/>
</dbReference>
<evidence type="ECO:0000256" key="4">
    <source>
        <dbReference type="ARBA" id="ARBA00022532"/>
    </source>
</evidence>
<dbReference type="PROSITE" id="PS00018">
    <property type="entry name" value="EF_HAND_1"/>
    <property type="match status" value="1"/>
</dbReference>
<dbReference type="GO" id="GO:0006739">
    <property type="term" value="P:NADP+ metabolic process"/>
    <property type="evidence" value="ECO:0007669"/>
    <property type="project" value="TreeGrafter"/>
</dbReference>
<dbReference type="GO" id="GO:0005739">
    <property type="term" value="C:mitochondrion"/>
    <property type="evidence" value="ECO:0007669"/>
    <property type="project" value="TreeGrafter"/>
</dbReference>
<evidence type="ECO:0000256" key="7">
    <source>
        <dbReference type="ARBA" id="ARBA00022842"/>
    </source>
</evidence>
<keyword evidence="4" id="KW-0816">Tricarboxylic acid cycle</keyword>
<dbReference type="AlphaFoldDB" id="A0A250XUK0"/>
<dbReference type="PANTHER" id="PTHR11822:SF21">
    <property type="entry name" value="ISOCITRATE DEHYDROGENASE [NADP], MITOCHONDRIAL"/>
    <property type="match status" value="1"/>
</dbReference>
<evidence type="ECO:0000256" key="10">
    <source>
        <dbReference type="SAM" id="MobiDB-lite"/>
    </source>
</evidence>
<sequence length="308" mass="34472">RCLFLIQDLAHHFFSRCLEAKVVPYVVTKKTVFKWQESFWQIHKEIFDKDYKKKFLEAGLLEKTRGELQHLISDAATMQIVRWLDGGFGMVSHNYDGDMLTDEIAQIHRSPGFITSNLIGKSKSGNMIKEFEASHGTVADMWNAHLRGEETSFNPLGMLEALMGAMNHAAALQGGETLKEMTHYTSSLRNAIHNTFRYGEGTRDLSGHTGLTTEAFVSKVAKRLARYLERDDCGELAYGVKAAEPLPVDVDAVYKMFGDADTDRDGMLDKDEFIALLVKLGIAPLKERRVETEDKAAEEAQPADPAAP</sequence>
<evidence type="ECO:0000256" key="8">
    <source>
        <dbReference type="ARBA" id="ARBA00023002"/>
    </source>
</evidence>
<organism evidence="12 13">
    <name type="scientific">Chlamydomonas eustigma</name>
    <dbReference type="NCBI Taxonomy" id="1157962"/>
    <lineage>
        <taxon>Eukaryota</taxon>
        <taxon>Viridiplantae</taxon>
        <taxon>Chlorophyta</taxon>
        <taxon>core chlorophytes</taxon>
        <taxon>Chlorophyceae</taxon>
        <taxon>CS clade</taxon>
        <taxon>Chlamydomonadales</taxon>
        <taxon>Chlamydomonadaceae</taxon>
        <taxon>Chlamydomonas</taxon>
    </lineage>
</organism>
<feature type="non-terminal residue" evidence="12">
    <location>
        <position position="1"/>
    </location>
</feature>
<evidence type="ECO:0000256" key="6">
    <source>
        <dbReference type="ARBA" id="ARBA00022837"/>
    </source>
</evidence>
<dbReference type="GO" id="GO:0006102">
    <property type="term" value="P:isocitrate metabolic process"/>
    <property type="evidence" value="ECO:0007669"/>
    <property type="project" value="InterPro"/>
</dbReference>
<protein>
    <recommendedName>
        <fullName evidence="11">EF-hand domain-containing protein</fullName>
    </recommendedName>
</protein>
<reference evidence="12 13" key="1">
    <citation type="submission" date="2017-08" db="EMBL/GenBank/DDBJ databases">
        <title>Acidophilic green algal genome provides insights into adaptation to an acidic environment.</title>
        <authorList>
            <person name="Hirooka S."/>
            <person name="Hirose Y."/>
            <person name="Kanesaki Y."/>
            <person name="Higuchi S."/>
            <person name="Fujiwara T."/>
            <person name="Onuma R."/>
            <person name="Era A."/>
            <person name="Ohbayashi R."/>
            <person name="Uzuka A."/>
            <person name="Nozaki H."/>
            <person name="Yoshikawa H."/>
            <person name="Miyagishima S.Y."/>
        </authorList>
    </citation>
    <scope>NUCLEOTIDE SEQUENCE [LARGE SCALE GENOMIC DNA]</scope>
    <source>
        <strain evidence="12 13">NIES-2499</strain>
    </source>
</reference>
<dbReference type="STRING" id="1157962.A0A250XUK0"/>
<dbReference type="InterPro" id="IPR004790">
    <property type="entry name" value="Isocitrate_DH_NADP"/>
</dbReference>
<comment type="cofactor">
    <cofactor evidence="1">
        <name>Mn(2+)</name>
        <dbReference type="ChEBI" id="CHEBI:29035"/>
    </cofactor>
</comment>
<dbReference type="Proteomes" id="UP000232323">
    <property type="component" value="Unassembled WGS sequence"/>
</dbReference>
<keyword evidence="6" id="KW-0106">Calcium</keyword>
<dbReference type="SMART" id="SM00054">
    <property type="entry name" value="EFh"/>
    <property type="match status" value="1"/>
</dbReference>
<dbReference type="GO" id="GO:0006099">
    <property type="term" value="P:tricarboxylic acid cycle"/>
    <property type="evidence" value="ECO:0007669"/>
    <property type="project" value="UniProtKB-KW"/>
</dbReference>
<dbReference type="InterPro" id="IPR024084">
    <property type="entry name" value="IsoPropMal-DH-like_dom"/>
</dbReference>
<dbReference type="Gene3D" id="3.40.718.10">
    <property type="entry name" value="Isopropylmalate Dehydrogenase"/>
    <property type="match status" value="1"/>
</dbReference>
<dbReference type="InterPro" id="IPR002048">
    <property type="entry name" value="EF_hand_dom"/>
</dbReference>
<dbReference type="EMBL" id="BEGY01000430">
    <property type="protein sequence ID" value="GAX86642.1"/>
    <property type="molecule type" value="Genomic_DNA"/>
</dbReference>
<dbReference type="InterPro" id="IPR011992">
    <property type="entry name" value="EF-hand-dom_pair"/>
</dbReference>
<keyword evidence="8" id="KW-0560">Oxidoreductase</keyword>
<feature type="domain" description="EF-hand" evidence="11">
    <location>
        <begin position="248"/>
        <end position="283"/>
    </location>
</feature>
<evidence type="ECO:0000259" key="11">
    <source>
        <dbReference type="PROSITE" id="PS50222"/>
    </source>
</evidence>
<feature type="compositionally biased region" description="Low complexity" evidence="10">
    <location>
        <begin position="299"/>
        <end position="308"/>
    </location>
</feature>
<gene>
    <name evidence="12" type="ORF">CEUSTIGMA_g14050.t1</name>
</gene>
<evidence type="ECO:0000313" key="13">
    <source>
        <dbReference type="Proteomes" id="UP000232323"/>
    </source>
</evidence>
<accession>A0A250XUK0</accession>
<comment type="similarity">
    <text evidence="3">Belongs to the isocitrate and isopropylmalate dehydrogenases family.</text>
</comment>
<feature type="compositionally biased region" description="Basic and acidic residues" evidence="10">
    <location>
        <begin position="289"/>
        <end position="298"/>
    </location>
</feature>
<keyword evidence="9" id="KW-0464">Manganese</keyword>
<dbReference type="PROSITE" id="PS50222">
    <property type="entry name" value="EF_HAND_2"/>
    <property type="match status" value="1"/>
</dbReference>
<dbReference type="GO" id="GO:0004450">
    <property type="term" value="F:isocitrate dehydrogenase (NADP+) activity"/>
    <property type="evidence" value="ECO:0007669"/>
    <property type="project" value="InterPro"/>
</dbReference>
<comment type="cofactor">
    <cofactor evidence="2">
        <name>Mg(2+)</name>
        <dbReference type="ChEBI" id="CHEBI:18420"/>
    </cofactor>
</comment>
<feature type="region of interest" description="Disordered" evidence="10">
    <location>
        <begin position="289"/>
        <end position="308"/>
    </location>
</feature>
<dbReference type="Pfam" id="PF00180">
    <property type="entry name" value="Iso_dh"/>
    <property type="match status" value="1"/>
</dbReference>
<evidence type="ECO:0000256" key="2">
    <source>
        <dbReference type="ARBA" id="ARBA00001946"/>
    </source>
</evidence>
<comment type="caution">
    <text evidence="12">The sequence shown here is derived from an EMBL/GenBank/DDBJ whole genome shotgun (WGS) entry which is preliminary data.</text>
</comment>
<keyword evidence="5" id="KW-0479">Metal-binding</keyword>
<keyword evidence="7" id="KW-0460">Magnesium</keyword>
<evidence type="ECO:0000256" key="5">
    <source>
        <dbReference type="ARBA" id="ARBA00022723"/>
    </source>
</evidence>
<evidence type="ECO:0000256" key="3">
    <source>
        <dbReference type="ARBA" id="ARBA00007769"/>
    </source>
</evidence>
<keyword evidence="13" id="KW-1185">Reference proteome</keyword>
<evidence type="ECO:0000256" key="9">
    <source>
        <dbReference type="ARBA" id="ARBA00023211"/>
    </source>
</evidence>